<dbReference type="InterPro" id="IPR036396">
    <property type="entry name" value="Cyt_P450_sf"/>
</dbReference>
<keyword evidence="2" id="KW-0479">Metal-binding</keyword>
<dbReference type="Proteomes" id="UP000516428">
    <property type="component" value="Chromosome"/>
</dbReference>
<dbReference type="PANTHER" id="PTHR46696:SF1">
    <property type="entry name" value="CYTOCHROME P450 YJIB-RELATED"/>
    <property type="match status" value="1"/>
</dbReference>
<dbReference type="InterPro" id="IPR017972">
    <property type="entry name" value="Cyt_P450_CS"/>
</dbReference>
<dbReference type="SUPFAM" id="SSF48264">
    <property type="entry name" value="Cytochrome P450"/>
    <property type="match status" value="1"/>
</dbReference>
<comment type="similarity">
    <text evidence="1 2">Belongs to the cytochrome P450 family.</text>
</comment>
<dbReference type="AlphaFoldDB" id="A0A7H1B1F6"/>
<dbReference type="Pfam" id="PF00067">
    <property type="entry name" value="p450"/>
    <property type="match status" value="1"/>
</dbReference>
<dbReference type="InterPro" id="IPR002397">
    <property type="entry name" value="Cyt_P450_B"/>
</dbReference>
<keyword evidence="2" id="KW-0349">Heme</keyword>
<dbReference type="RefSeq" id="WP_188335316.1">
    <property type="nucleotide sequence ID" value="NZ_CP061281.1"/>
</dbReference>
<sequence>MTGTAGHVVTSVLDDPYDDANLTDPYPLFARLRDAGPTVWLEKYGVHAFTRFEECRRILADHETFISGAGVGPRNYHRQPPWRPAGILDSDPPLHTPLRTAMAGVISPRNVRALRAAFQEFAVRLVDRILDEREFDAITDMAELFPIEVFGNAVGIPREGRAENLLPHGAMNFSAFGPEDARYDAYFAAGEGTVEWVMNNCARENLSPDGLGAKIWEYADQGVISPDEATRLVRALLSAGLDTTVLSIGNTMKCLVTNPSEWAALHANPSLARFAIDEALRFESPFQSFFRTTARETTVDGVRLEEDAKVALFMGAANRDPRRFGEDADAYRIERDASGHLAFGIGIHQCVGQPISRLEMDVLFSELARRVRTVELTGEPVPFLHNTLRGWKSLPVRITPA</sequence>
<keyword evidence="2" id="KW-0503">Monooxygenase</keyword>
<evidence type="ECO:0000256" key="2">
    <source>
        <dbReference type="RuleBase" id="RU000461"/>
    </source>
</evidence>
<dbReference type="InterPro" id="IPR001128">
    <property type="entry name" value="Cyt_P450"/>
</dbReference>
<dbReference type="PANTHER" id="PTHR46696">
    <property type="entry name" value="P450, PUTATIVE (EUROFUNG)-RELATED"/>
    <property type="match status" value="1"/>
</dbReference>
<dbReference type="PRINTS" id="PR00359">
    <property type="entry name" value="BP450"/>
</dbReference>
<dbReference type="GO" id="GO:0020037">
    <property type="term" value="F:heme binding"/>
    <property type="evidence" value="ECO:0007669"/>
    <property type="project" value="InterPro"/>
</dbReference>
<dbReference type="PROSITE" id="PS00086">
    <property type="entry name" value="CYTOCHROME_P450"/>
    <property type="match status" value="1"/>
</dbReference>
<reference evidence="3 4" key="1">
    <citation type="submission" date="2020-09" db="EMBL/GenBank/DDBJ databases">
        <title>A novel species.</title>
        <authorList>
            <person name="Gao J."/>
        </authorList>
    </citation>
    <scope>NUCLEOTIDE SEQUENCE [LARGE SCALE GENOMIC DNA]</scope>
    <source>
        <strain evidence="3 4">CRXT-Y-14</strain>
    </source>
</reference>
<accession>A0A7H1B1F6</accession>
<dbReference type="KEGG" id="sxn:IAG42_02270"/>
<evidence type="ECO:0000313" key="4">
    <source>
        <dbReference type="Proteomes" id="UP000516428"/>
    </source>
</evidence>
<keyword evidence="4" id="KW-1185">Reference proteome</keyword>
<keyword evidence="2" id="KW-0560">Oxidoreductase</keyword>
<evidence type="ECO:0000313" key="3">
    <source>
        <dbReference type="EMBL" id="QNS02561.1"/>
    </source>
</evidence>
<keyword evidence="2" id="KW-0408">Iron</keyword>
<evidence type="ECO:0000256" key="1">
    <source>
        <dbReference type="ARBA" id="ARBA00010617"/>
    </source>
</evidence>
<name>A0A7H1B1F6_9ACTN</name>
<gene>
    <name evidence="3" type="ORF">IAG42_02270</name>
</gene>
<protein>
    <submittedName>
        <fullName evidence="3">Cytochrome P450</fullName>
    </submittedName>
</protein>
<proteinExistence type="inferred from homology"/>
<dbReference type="Gene3D" id="1.10.630.10">
    <property type="entry name" value="Cytochrome P450"/>
    <property type="match status" value="1"/>
</dbReference>
<dbReference type="EMBL" id="CP061281">
    <property type="protein sequence ID" value="QNS02561.1"/>
    <property type="molecule type" value="Genomic_DNA"/>
</dbReference>
<organism evidence="3 4">
    <name type="scientific">Streptomyces xanthii</name>
    <dbReference type="NCBI Taxonomy" id="2768069"/>
    <lineage>
        <taxon>Bacteria</taxon>
        <taxon>Bacillati</taxon>
        <taxon>Actinomycetota</taxon>
        <taxon>Actinomycetes</taxon>
        <taxon>Kitasatosporales</taxon>
        <taxon>Streptomycetaceae</taxon>
        <taxon>Streptomyces</taxon>
    </lineage>
</organism>
<dbReference type="GO" id="GO:0016705">
    <property type="term" value="F:oxidoreductase activity, acting on paired donors, with incorporation or reduction of molecular oxygen"/>
    <property type="evidence" value="ECO:0007669"/>
    <property type="project" value="InterPro"/>
</dbReference>
<dbReference type="GO" id="GO:0005506">
    <property type="term" value="F:iron ion binding"/>
    <property type="evidence" value="ECO:0007669"/>
    <property type="project" value="InterPro"/>
</dbReference>
<dbReference type="CDD" id="cd11037">
    <property type="entry name" value="CYP199A2-like"/>
    <property type="match status" value="1"/>
</dbReference>
<dbReference type="GO" id="GO:0004497">
    <property type="term" value="F:monooxygenase activity"/>
    <property type="evidence" value="ECO:0007669"/>
    <property type="project" value="UniProtKB-KW"/>
</dbReference>